<evidence type="ECO:0000256" key="8">
    <source>
        <dbReference type="ARBA" id="ARBA00023136"/>
    </source>
</evidence>
<evidence type="ECO:0000256" key="2">
    <source>
        <dbReference type="ARBA" id="ARBA00005484"/>
    </source>
</evidence>
<evidence type="ECO:0000256" key="9">
    <source>
        <dbReference type="SAM" id="MobiDB-lite"/>
    </source>
</evidence>
<evidence type="ECO:0000256" key="1">
    <source>
        <dbReference type="ARBA" id="ARBA00004141"/>
    </source>
</evidence>
<keyword evidence="8 10" id="KW-0472">Membrane</keyword>
<feature type="transmembrane region" description="Helical" evidence="10">
    <location>
        <begin position="378"/>
        <end position="400"/>
    </location>
</feature>
<comment type="subcellular location">
    <subcellularLocation>
        <location evidence="1">Membrane</location>
        <topology evidence="1">Multi-pass membrane protein</topology>
    </subcellularLocation>
</comment>
<feature type="region of interest" description="Disordered" evidence="9">
    <location>
        <begin position="1"/>
        <end position="21"/>
    </location>
</feature>
<dbReference type="InterPro" id="IPR004648">
    <property type="entry name" value="Oligpept_transpt"/>
</dbReference>
<feature type="transmembrane region" description="Helical" evidence="10">
    <location>
        <begin position="48"/>
        <end position="67"/>
    </location>
</feature>
<evidence type="ECO:0000256" key="3">
    <source>
        <dbReference type="ARBA" id="ARBA00022448"/>
    </source>
</evidence>
<evidence type="ECO:0000313" key="12">
    <source>
        <dbReference type="Proteomes" id="UP000467840"/>
    </source>
</evidence>
<feature type="transmembrane region" description="Helical" evidence="10">
    <location>
        <begin position="211"/>
        <end position="237"/>
    </location>
</feature>
<dbReference type="EMBL" id="JAAGAX010000011">
    <property type="protein sequence ID" value="KAF2299338.1"/>
    <property type="molecule type" value="Genomic_DNA"/>
</dbReference>
<dbReference type="PANTHER" id="PTHR22601">
    <property type="entry name" value="ISP4 LIKE PROTEIN"/>
    <property type="match status" value="1"/>
</dbReference>
<keyword evidence="12" id="KW-1185">Reference proteome</keyword>
<dbReference type="GO" id="GO:0015031">
    <property type="term" value="P:protein transport"/>
    <property type="evidence" value="ECO:0007669"/>
    <property type="project" value="UniProtKB-KW"/>
</dbReference>
<proteinExistence type="inferred from homology"/>
<keyword evidence="6" id="KW-0653">Protein transport</keyword>
<keyword evidence="3" id="KW-0813">Transport</keyword>
<organism evidence="11 12">
    <name type="scientific">Hevea brasiliensis</name>
    <name type="common">Para rubber tree</name>
    <name type="synonym">Siphonia brasiliensis</name>
    <dbReference type="NCBI Taxonomy" id="3981"/>
    <lineage>
        <taxon>Eukaryota</taxon>
        <taxon>Viridiplantae</taxon>
        <taxon>Streptophyta</taxon>
        <taxon>Embryophyta</taxon>
        <taxon>Tracheophyta</taxon>
        <taxon>Spermatophyta</taxon>
        <taxon>Magnoliopsida</taxon>
        <taxon>eudicotyledons</taxon>
        <taxon>Gunneridae</taxon>
        <taxon>Pentapetalae</taxon>
        <taxon>rosids</taxon>
        <taxon>fabids</taxon>
        <taxon>Malpighiales</taxon>
        <taxon>Euphorbiaceae</taxon>
        <taxon>Crotonoideae</taxon>
        <taxon>Micrandreae</taxon>
        <taxon>Hevea</taxon>
    </lineage>
</organism>
<dbReference type="AlphaFoldDB" id="A0A6A6LGB8"/>
<dbReference type="GO" id="GO:0035673">
    <property type="term" value="F:oligopeptide transmembrane transporter activity"/>
    <property type="evidence" value="ECO:0007669"/>
    <property type="project" value="InterPro"/>
</dbReference>
<feature type="transmembrane region" description="Helical" evidence="10">
    <location>
        <begin position="293"/>
        <end position="316"/>
    </location>
</feature>
<reference evidence="11 12" key="1">
    <citation type="journal article" date="2020" name="Mol. Plant">
        <title>The Chromosome-Based Rubber Tree Genome Provides New Insights into Spurge Genome Evolution and Rubber Biosynthesis.</title>
        <authorList>
            <person name="Liu J."/>
            <person name="Shi C."/>
            <person name="Shi C.C."/>
            <person name="Li W."/>
            <person name="Zhang Q.J."/>
            <person name="Zhang Y."/>
            <person name="Li K."/>
            <person name="Lu H.F."/>
            <person name="Shi C."/>
            <person name="Zhu S.T."/>
            <person name="Xiao Z.Y."/>
            <person name="Nan H."/>
            <person name="Yue Y."/>
            <person name="Zhu X.G."/>
            <person name="Wu Y."/>
            <person name="Hong X.N."/>
            <person name="Fan G.Y."/>
            <person name="Tong Y."/>
            <person name="Zhang D."/>
            <person name="Mao C.L."/>
            <person name="Liu Y.L."/>
            <person name="Hao S.J."/>
            <person name="Liu W.Q."/>
            <person name="Lv M.Q."/>
            <person name="Zhang H.B."/>
            <person name="Liu Y."/>
            <person name="Hu-Tang G.R."/>
            <person name="Wang J.P."/>
            <person name="Wang J.H."/>
            <person name="Sun Y.H."/>
            <person name="Ni S.B."/>
            <person name="Chen W.B."/>
            <person name="Zhang X.C."/>
            <person name="Jiao Y.N."/>
            <person name="Eichler E.E."/>
            <person name="Li G.H."/>
            <person name="Liu X."/>
            <person name="Gao L.Z."/>
        </authorList>
    </citation>
    <scope>NUCLEOTIDE SEQUENCE [LARGE SCALE GENOMIC DNA]</scope>
    <source>
        <strain evidence="12">cv. GT1</strain>
        <tissue evidence="11">Leaf</tissue>
    </source>
</reference>
<feature type="transmembrane region" description="Helical" evidence="10">
    <location>
        <begin position="73"/>
        <end position="92"/>
    </location>
</feature>
<feature type="transmembrane region" description="Helical" evidence="10">
    <location>
        <begin position="121"/>
        <end position="140"/>
    </location>
</feature>
<dbReference type="InterPro" id="IPR004813">
    <property type="entry name" value="OPT"/>
</dbReference>
<evidence type="ECO:0000256" key="10">
    <source>
        <dbReference type="SAM" id="Phobius"/>
    </source>
</evidence>
<feature type="transmembrane region" description="Helical" evidence="10">
    <location>
        <begin position="266"/>
        <end position="287"/>
    </location>
</feature>
<dbReference type="Proteomes" id="UP000467840">
    <property type="component" value="Chromosome 1"/>
</dbReference>
<keyword evidence="7 10" id="KW-1133">Transmembrane helix</keyword>
<dbReference type="GO" id="GO:0016020">
    <property type="term" value="C:membrane"/>
    <property type="evidence" value="ECO:0007669"/>
    <property type="project" value="UniProtKB-SubCell"/>
</dbReference>
<evidence type="ECO:0000256" key="6">
    <source>
        <dbReference type="ARBA" id="ARBA00022927"/>
    </source>
</evidence>
<evidence type="ECO:0000313" key="11">
    <source>
        <dbReference type="EMBL" id="KAF2299338.1"/>
    </source>
</evidence>
<evidence type="ECO:0000256" key="5">
    <source>
        <dbReference type="ARBA" id="ARBA00022856"/>
    </source>
</evidence>
<keyword evidence="5" id="KW-0571">Peptide transport</keyword>
<evidence type="ECO:0000256" key="7">
    <source>
        <dbReference type="ARBA" id="ARBA00022989"/>
    </source>
</evidence>
<name>A0A6A6LGB8_HEVBR</name>
<protein>
    <submittedName>
        <fullName evidence="11">Uncharacterized protein</fullName>
    </submittedName>
</protein>
<evidence type="ECO:0000256" key="4">
    <source>
        <dbReference type="ARBA" id="ARBA00022692"/>
    </source>
</evidence>
<feature type="transmembrane region" description="Helical" evidence="10">
    <location>
        <begin position="170"/>
        <end position="191"/>
    </location>
</feature>
<dbReference type="Pfam" id="PF03169">
    <property type="entry name" value="OPT"/>
    <property type="match status" value="2"/>
</dbReference>
<comment type="similarity">
    <text evidence="2">Belongs to the oligopeptide OPT transporter (TC 2.A.67.1) family.</text>
</comment>
<dbReference type="NCBIfam" id="TIGR00728">
    <property type="entry name" value="OPT_sfam"/>
    <property type="match status" value="2"/>
</dbReference>
<accession>A0A6A6LGB8</accession>
<sequence>MAVEQSEVEATVEMKAGEEEEEQCPVKQVELTVPKTDDPNMPVLTFRMWVLGLASCVILAIVNQFFWYRTQPMVITSISAQIAVVPLGHLMAKTLPKRMMFQGTKWEFSLNPGPFNVKEHVLITIFANAGAGTVYATHVLSAVKLFYKRQLTFFLPCFLWLPLRISFHHVNICLLGLLVCSQICSGSATGFRHARPWNWCFRFDWSTVASYLGSPLASPWFATANVALGFCAIIEVWKQSKRAFGGKSKMDIHTRLMQKYKSVPSWWFLIILIVNIAVVIITCEYYNETLQLRWWGVLLACAIALFFTLPIGIIYATTNQAPGLNIITEYIIGYIYPERPVANMCFKVYGYISMIQALTFIQDFKLGHYMKIPPRSMFMAQVVGSLVSVFVYLLTAWGMMGAIPNLCDRSKLPKDSPWKCPMDTVFFDASVIWGLVGPRRIFGNLGEYGMINWSFVGGAIALSSSGLPTRLSQARNGFVLSTCLCCLVPHQ</sequence>
<comment type="caution">
    <text evidence="11">The sequence shown here is derived from an EMBL/GenBank/DDBJ whole genome shotgun (WGS) entry which is preliminary data.</text>
</comment>
<gene>
    <name evidence="11" type="ORF">GH714_031630</name>
</gene>
<keyword evidence="4 10" id="KW-0812">Transmembrane</keyword>